<evidence type="ECO:0000313" key="3">
    <source>
        <dbReference type="Proteomes" id="UP000198891"/>
    </source>
</evidence>
<keyword evidence="1" id="KW-0472">Membrane</keyword>
<dbReference type="AlphaFoldDB" id="A0A1H3L5W5"/>
<dbReference type="STRING" id="381665.SAMN05216554_0824"/>
<reference evidence="2 3" key="1">
    <citation type="submission" date="2016-10" db="EMBL/GenBank/DDBJ databases">
        <authorList>
            <person name="de Groot N.N."/>
        </authorList>
    </citation>
    <scope>NUCLEOTIDE SEQUENCE [LARGE SCALE GENOMIC DNA]</scope>
    <source>
        <strain evidence="2 3">CGMCC 4.3491</strain>
    </source>
</reference>
<evidence type="ECO:0000313" key="2">
    <source>
        <dbReference type="EMBL" id="SDY59324.1"/>
    </source>
</evidence>
<gene>
    <name evidence="2" type="ORF">SAMN05216554_0824</name>
</gene>
<evidence type="ECO:0000256" key="1">
    <source>
        <dbReference type="SAM" id="Phobius"/>
    </source>
</evidence>
<accession>A0A1H3L5W5</accession>
<proteinExistence type="predicted"/>
<keyword evidence="1" id="KW-0812">Transmembrane</keyword>
<dbReference type="Proteomes" id="UP000198891">
    <property type="component" value="Unassembled WGS sequence"/>
</dbReference>
<organism evidence="2 3">
    <name type="scientific">Herbiconiux ginsengi</name>
    <dbReference type="NCBI Taxonomy" id="381665"/>
    <lineage>
        <taxon>Bacteria</taxon>
        <taxon>Bacillati</taxon>
        <taxon>Actinomycetota</taxon>
        <taxon>Actinomycetes</taxon>
        <taxon>Micrococcales</taxon>
        <taxon>Microbacteriaceae</taxon>
        <taxon>Herbiconiux</taxon>
    </lineage>
</organism>
<name>A0A1H3L5W5_9MICO</name>
<protein>
    <submittedName>
        <fullName evidence="2">Uncharacterized protein</fullName>
    </submittedName>
</protein>
<dbReference type="EMBL" id="FNPZ01000001">
    <property type="protein sequence ID" value="SDY59324.1"/>
    <property type="molecule type" value="Genomic_DNA"/>
</dbReference>
<keyword evidence="1" id="KW-1133">Transmembrane helix</keyword>
<sequence>MTIITLSIFAAVATTGIVATIATMRLDGYRRVPTRKS</sequence>
<keyword evidence="3" id="KW-1185">Reference proteome</keyword>
<feature type="transmembrane region" description="Helical" evidence="1">
    <location>
        <begin position="6"/>
        <end position="26"/>
    </location>
</feature>